<evidence type="ECO:0000313" key="1">
    <source>
        <dbReference type="EMBL" id="KAL2465330.1"/>
    </source>
</evidence>
<gene>
    <name evidence="1" type="ORF">Adt_41181</name>
</gene>
<name>A0ABD1PN47_9LAMI</name>
<reference evidence="2" key="1">
    <citation type="submission" date="2024-07" db="EMBL/GenBank/DDBJ databases">
        <title>Two chromosome-level genome assemblies of Korean endemic species Abeliophyllum distichum and Forsythia ovata (Oleaceae).</title>
        <authorList>
            <person name="Jang H."/>
        </authorList>
    </citation>
    <scope>NUCLEOTIDE SEQUENCE [LARGE SCALE GENOMIC DNA]</scope>
</reference>
<keyword evidence="2" id="KW-1185">Reference proteome</keyword>
<accession>A0ABD1PN47</accession>
<dbReference type="Proteomes" id="UP001604336">
    <property type="component" value="Unassembled WGS sequence"/>
</dbReference>
<evidence type="ECO:0008006" key="3">
    <source>
        <dbReference type="Google" id="ProtNLM"/>
    </source>
</evidence>
<organism evidence="1 2">
    <name type="scientific">Abeliophyllum distichum</name>
    <dbReference type="NCBI Taxonomy" id="126358"/>
    <lineage>
        <taxon>Eukaryota</taxon>
        <taxon>Viridiplantae</taxon>
        <taxon>Streptophyta</taxon>
        <taxon>Embryophyta</taxon>
        <taxon>Tracheophyta</taxon>
        <taxon>Spermatophyta</taxon>
        <taxon>Magnoliopsida</taxon>
        <taxon>eudicotyledons</taxon>
        <taxon>Gunneridae</taxon>
        <taxon>Pentapetalae</taxon>
        <taxon>asterids</taxon>
        <taxon>lamiids</taxon>
        <taxon>Lamiales</taxon>
        <taxon>Oleaceae</taxon>
        <taxon>Forsythieae</taxon>
        <taxon>Abeliophyllum</taxon>
    </lineage>
</organism>
<sequence>MGFNNKRATFMAKKYASSFKSDLDLRQRAFRNVVKQDCNVDISKWTFYRTRNKCMEQIRCSIQDQYMLLYNMLLYNYCEQLKVINVDGTVVLDDHKTGFRRLCIYLAA</sequence>
<dbReference type="EMBL" id="JBFOLK010000013">
    <property type="protein sequence ID" value="KAL2465330.1"/>
    <property type="molecule type" value="Genomic_DNA"/>
</dbReference>
<comment type="caution">
    <text evidence="1">The sequence shown here is derived from an EMBL/GenBank/DDBJ whole genome shotgun (WGS) entry which is preliminary data.</text>
</comment>
<evidence type="ECO:0000313" key="2">
    <source>
        <dbReference type="Proteomes" id="UP001604336"/>
    </source>
</evidence>
<proteinExistence type="predicted"/>
<dbReference type="AlphaFoldDB" id="A0ABD1PN47"/>
<protein>
    <recommendedName>
        <fullName evidence="3">Transposase</fullName>
    </recommendedName>
</protein>